<gene>
    <name evidence="1" type="ORF">UFOVP621_87</name>
</gene>
<dbReference type="EMBL" id="LR796586">
    <property type="protein sequence ID" value="CAB4153311.1"/>
    <property type="molecule type" value="Genomic_DNA"/>
</dbReference>
<name>A0A6J5N5J6_9CAUD</name>
<accession>A0A6J5N5J6</accession>
<proteinExistence type="predicted"/>
<protein>
    <submittedName>
        <fullName evidence="1">Uncharacterized protein</fullName>
    </submittedName>
</protein>
<sequence>MSLRPQERHPSRIISKERNFLFHHLLDATAIPIDPRQVRPNGEWDGATHCHDVEGANWIMFVLTHHVEETDTYHLLYMSRSDYFDDETENYTYGDGLTVLIDRGKTEEELLQASAKYQEQMDNDLERLAPVIQLIKSLD</sequence>
<evidence type="ECO:0000313" key="1">
    <source>
        <dbReference type="EMBL" id="CAB4153311.1"/>
    </source>
</evidence>
<organism evidence="1">
    <name type="scientific">uncultured Caudovirales phage</name>
    <dbReference type="NCBI Taxonomy" id="2100421"/>
    <lineage>
        <taxon>Viruses</taxon>
        <taxon>Duplodnaviria</taxon>
        <taxon>Heunggongvirae</taxon>
        <taxon>Uroviricota</taxon>
        <taxon>Caudoviricetes</taxon>
        <taxon>Peduoviridae</taxon>
        <taxon>Maltschvirus</taxon>
        <taxon>Maltschvirus maltsch</taxon>
    </lineage>
</organism>
<reference evidence="1" key="1">
    <citation type="submission" date="2020-04" db="EMBL/GenBank/DDBJ databases">
        <authorList>
            <person name="Chiriac C."/>
            <person name="Salcher M."/>
            <person name="Ghai R."/>
            <person name="Kavagutti S V."/>
        </authorList>
    </citation>
    <scope>NUCLEOTIDE SEQUENCE</scope>
</reference>